<organism evidence="2 3">
    <name type="scientific">Pseudorhizobium flavum</name>
    <dbReference type="NCBI Taxonomy" id="1335061"/>
    <lineage>
        <taxon>Bacteria</taxon>
        <taxon>Pseudomonadati</taxon>
        <taxon>Pseudomonadota</taxon>
        <taxon>Alphaproteobacteria</taxon>
        <taxon>Hyphomicrobiales</taxon>
        <taxon>Rhizobiaceae</taxon>
        <taxon>Rhizobium/Agrobacterium group</taxon>
        <taxon>Pseudorhizobium</taxon>
    </lineage>
</organism>
<feature type="signal peptide" evidence="1">
    <location>
        <begin position="1"/>
        <end position="19"/>
    </location>
</feature>
<protein>
    <submittedName>
        <fullName evidence="2">Uncharacterized protein</fullName>
    </submittedName>
</protein>
<proteinExistence type="predicted"/>
<evidence type="ECO:0000313" key="2">
    <source>
        <dbReference type="EMBL" id="MBB6181620.1"/>
    </source>
</evidence>
<dbReference type="Proteomes" id="UP000535501">
    <property type="component" value="Unassembled WGS sequence"/>
</dbReference>
<dbReference type="RefSeq" id="WP_077548932.1">
    <property type="nucleotide sequence ID" value="NZ_JACHEJ010000011.1"/>
</dbReference>
<evidence type="ECO:0000313" key="3">
    <source>
        <dbReference type="Proteomes" id="UP000535501"/>
    </source>
</evidence>
<sequence length="366" mass="38109">MHIAAAFVIFLTASVAAHAQGVEQVRDALTKMPSPLLNTPSPVQFSFVDVAALRKLGGGEGLHPRIVARAIMVDALPHFVALRARGLHYWAERSLVDLANIRYLAASSLQPVIWGFDSENTAAATIAALDAADFDAVGTEGMLSNGGAPDPVKVEAFDPWRSAGRHSSFLAAKGDAIVQAIAPRLVEAALRGEPNMAESEVVSAALGGIEAALGDGTLVQAMLITPLVGLGGADTEMLLNAGADLDAMREKLEAELAPGTEGIPSYLGGFIADAQGDQPSVLISLAYPDCATAERASAQMADRLAGIMPEDVRGDMEHATLETSSGLCAATLNVTGTSTDGLGNPTFDAFIKYRQYFVALQIGKAE</sequence>
<comment type="caution">
    <text evidence="2">The sequence shown here is derived from an EMBL/GenBank/DDBJ whole genome shotgun (WGS) entry which is preliminary data.</text>
</comment>
<accession>A0A7W9Z051</accession>
<name>A0A7W9Z051_9HYPH</name>
<keyword evidence="3" id="KW-1185">Reference proteome</keyword>
<dbReference type="AlphaFoldDB" id="A0A7W9Z051"/>
<gene>
    <name evidence="2" type="ORF">HNQ75_003608</name>
</gene>
<feature type="chain" id="PRO_5031172479" evidence="1">
    <location>
        <begin position="20"/>
        <end position="366"/>
    </location>
</feature>
<reference evidence="2 3" key="1">
    <citation type="submission" date="2020-08" db="EMBL/GenBank/DDBJ databases">
        <title>Genomic Encyclopedia of Type Strains, Phase IV (KMG-IV): sequencing the most valuable type-strain genomes for metagenomic binning, comparative biology and taxonomic classification.</title>
        <authorList>
            <person name="Goeker M."/>
        </authorList>
    </citation>
    <scope>NUCLEOTIDE SEQUENCE [LARGE SCALE GENOMIC DNA]</scope>
    <source>
        <strain evidence="2 3">DSM 102134</strain>
    </source>
</reference>
<evidence type="ECO:0000256" key="1">
    <source>
        <dbReference type="SAM" id="SignalP"/>
    </source>
</evidence>
<dbReference type="EMBL" id="JACHEJ010000011">
    <property type="protein sequence ID" value="MBB6181620.1"/>
    <property type="molecule type" value="Genomic_DNA"/>
</dbReference>
<keyword evidence="1" id="KW-0732">Signal</keyword>